<dbReference type="SMART" id="SM00710">
    <property type="entry name" value="PbH1"/>
    <property type="match status" value="6"/>
</dbReference>
<feature type="region of interest" description="Disordered" evidence="1">
    <location>
        <begin position="1"/>
        <end position="21"/>
    </location>
</feature>
<name>A0A150PZV3_SORCE</name>
<feature type="compositionally biased region" description="Basic and acidic residues" evidence="1">
    <location>
        <begin position="1"/>
        <end position="18"/>
    </location>
</feature>
<accession>A0A150PZV3</accession>
<reference evidence="2 3" key="1">
    <citation type="submission" date="2014-02" db="EMBL/GenBank/DDBJ databases">
        <title>The small core and large imbalanced accessory genome model reveals a collaborative survival strategy of Sorangium cellulosum strains in nature.</title>
        <authorList>
            <person name="Han K."/>
            <person name="Peng R."/>
            <person name="Blom J."/>
            <person name="Li Y.-Z."/>
        </authorList>
    </citation>
    <scope>NUCLEOTIDE SEQUENCE [LARGE SCALE GENOMIC DNA]</scope>
    <source>
        <strain evidence="2 3">So0008-312</strain>
    </source>
</reference>
<dbReference type="EMBL" id="JEMA01001243">
    <property type="protein sequence ID" value="KYF60878.1"/>
    <property type="molecule type" value="Genomic_DNA"/>
</dbReference>
<feature type="region of interest" description="Disordered" evidence="1">
    <location>
        <begin position="51"/>
        <end position="93"/>
    </location>
</feature>
<dbReference type="Gene3D" id="2.160.20.10">
    <property type="entry name" value="Single-stranded right-handed beta-helix, Pectin lyase-like"/>
    <property type="match status" value="1"/>
</dbReference>
<dbReference type="Proteomes" id="UP000075260">
    <property type="component" value="Unassembled WGS sequence"/>
</dbReference>
<dbReference type="OrthoDB" id="5483244at2"/>
<organism evidence="2 3">
    <name type="scientific">Sorangium cellulosum</name>
    <name type="common">Polyangium cellulosum</name>
    <dbReference type="NCBI Taxonomy" id="56"/>
    <lineage>
        <taxon>Bacteria</taxon>
        <taxon>Pseudomonadati</taxon>
        <taxon>Myxococcota</taxon>
        <taxon>Polyangia</taxon>
        <taxon>Polyangiales</taxon>
        <taxon>Polyangiaceae</taxon>
        <taxon>Sorangium</taxon>
    </lineage>
</organism>
<dbReference type="SUPFAM" id="SSF51126">
    <property type="entry name" value="Pectin lyase-like"/>
    <property type="match status" value="1"/>
</dbReference>
<dbReference type="InterPro" id="IPR006626">
    <property type="entry name" value="PbH1"/>
</dbReference>
<dbReference type="AlphaFoldDB" id="A0A150PZV3"/>
<feature type="compositionally biased region" description="Pro residues" evidence="1">
    <location>
        <begin position="77"/>
        <end position="86"/>
    </location>
</feature>
<sequence length="626" mass="66686">MSPRGAEGRRSRSVERRGSMSVIQQARGCVRIAPALAAIAALACSPTIQVAGPPPDEMAQPPAPQKKTPAPAGPLTTPEPPAPAPVEPFVKTQDSDEWVSQTLKLQRRYERVLVVGAPAPATIRVAALDLNARDALNARNAAAGPQDLPVTRAFATLQEAADAARGGDLVAVLPGTYAGFSIGDEPSAGQEKYIHFKAMGRPGEVVIDRACPAEPSWMVYLKAAHHVVLEGFNLAGSSEPGKQSAGSPRAGIMVDGAFGETGRLAHHIAIVGNFSHHHRTWGFHSTDSHTVLLQDNLFALSAREHGAYASDGSDNYVVRRNVFFGNNAGGFQANLDPEASLEEVMRHPSFRGYPSMQPTRAWAAGLMKLATDRFGEHGFPDGRGVNFIIEQNVMNGNGRIGGGAINLAGLSDSLIQNNLVYGNLAHGIAQWDNANPFDRAYVEPGPRSPEQVSGPDALPLWGCRNNLIRNNTVIMNASGRAALQCGNGSWGCRLRNNILVNDAASSIEVLSTGIYRFDAGHNVVTQVSYGGMPDGLKRLAAALPETRAITGITRARLAAEVVRASEEPWVVLEGSWWKLNPNRPDFRPKRSSKMLLGQGDAREMPAQDLLGNKRSGAELGALSPGG</sequence>
<proteinExistence type="predicted"/>
<evidence type="ECO:0000313" key="2">
    <source>
        <dbReference type="EMBL" id="KYF60878.1"/>
    </source>
</evidence>
<evidence type="ECO:0000313" key="3">
    <source>
        <dbReference type="Proteomes" id="UP000075260"/>
    </source>
</evidence>
<dbReference type="InterPro" id="IPR011050">
    <property type="entry name" value="Pectin_lyase_fold/virulence"/>
</dbReference>
<dbReference type="InterPro" id="IPR012334">
    <property type="entry name" value="Pectin_lyas_fold"/>
</dbReference>
<evidence type="ECO:0000256" key="1">
    <source>
        <dbReference type="SAM" id="MobiDB-lite"/>
    </source>
</evidence>
<feature type="compositionally biased region" description="Pro residues" evidence="1">
    <location>
        <begin position="52"/>
        <end position="64"/>
    </location>
</feature>
<comment type="caution">
    <text evidence="2">The sequence shown here is derived from an EMBL/GenBank/DDBJ whole genome shotgun (WGS) entry which is preliminary data.</text>
</comment>
<feature type="compositionally biased region" description="Low complexity" evidence="1">
    <location>
        <begin position="65"/>
        <end position="76"/>
    </location>
</feature>
<gene>
    <name evidence="2" type="ORF">BE15_23580</name>
</gene>
<protein>
    <submittedName>
        <fullName evidence="2">Uncharacterized protein</fullName>
    </submittedName>
</protein>
<feature type="region of interest" description="Disordered" evidence="1">
    <location>
        <begin position="588"/>
        <end position="626"/>
    </location>
</feature>